<evidence type="ECO:0000259" key="1">
    <source>
        <dbReference type="Pfam" id="PF13466"/>
    </source>
</evidence>
<feature type="domain" description="MlaB-like STAS" evidence="1">
    <location>
        <begin position="12"/>
        <end position="86"/>
    </location>
</feature>
<gene>
    <name evidence="2" type="ORF">LVJ82_09680</name>
</gene>
<dbReference type="InterPro" id="IPR058548">
    <property type="entry name" value="MlaB-like_STAS"/>
</dbReference>
<dbReference type="EMBL" id="CP091511">
    <property type="protein sequence ID" value="UOO91208.1"/>
    <property type="molecule type" value="Genomic_DNA"/>
</dbReference>
<protein>
    <submittedName>
        <fullName evidence="2">STAS domain-containing protein</fullName>
    </submittedName>
</protein>
<keyword evidence="3" id="KW-1185">Reference proteome</keyword>
<reference evidence="2 3" key="1">
    <citation type="journal article" date="2022" name="Res Sq">
        <title>Evolution of multicellular longitudinally dividing oral cavity symbionts (Neisseriaceae).</title>
        <authorList>
            <person name="Nyongesa S."/>
            <person name="Weber P."/>
            <person name="Bernet E."/>
            <person name="Pullido F."/>
            <person name="Nieckarz M."/>
            <person name="Delaby M."/>
            <person name="Nieves C."/>
            <person name="Viehboeck T."/>
            <person name="Krause N."/>
            <person name="Rivera-Millot A."/>
            <person name="Nakamura A."/>
            <person name="Vischer N."/>
            <person name="VanNieuwenhze M."/>
            <person name="Brun Y."/>
            <person name="Cava F."/>
            <person name="Bulgheresi S."/>
            <person name="Veyrier F."/>
        </authorList>
    </citation>
    <scope>NUCLEOTIDE SEQUENCE [LARGE SCALE GENOMIC DNA]</scope>
    <source>
        <strain evidence="2 3">SN4</strain>
    </source>
</reference>
<dbReference type="Pfam" id="PF13466">
    <property type="entry name" value="STAS_2"/>
    <property type="match status" value="1"/>
</dbReference>
<sequence length="90" mass="9975">MQLTHQDDVLFLKGDATVSSITREDLRLLEQACQQTTHVVDLSGLEKVDSTCVALLIAIKRALGKQAWQLRAVPAAVTALLELYELEWLA</sequence>
<evidence type="ECO:0000313" key="3">
    <source>
        <dbReference type="Proteomes" id="UP000832011"/>
    </source>
</evidence>
<dbReference type="Proteomes" id="UP000832011">
    <property type="component" value="Chromosome"/>
</dbReference>
<organism evidence="2 3">
    <name type="scientific">Vitreoscilla massiliensis</name>
    <dbReference type="NCBI Taxonomy" id="1689272"/>
    <lineage>
        <taxon>Bacteria</taxon>
        <taxon>Pseudomonadati</taxon>
        <taxon>Pseudomonadota</taxon>
        <taxon>Betaproteobacteria</taxon>
        <taxon>Neisseriales</taxon>
        <taxon>Neisseriaceae</taxon>
        <taxon>Vitreoscilla</taxon>
    </lineage>
</organism>
<accession>A0ABY4E5Z5</accession>
<dbReference type="SUPFAM" id="SSF52091">
    <property type="entry name" value="SpoIIaa-like"/>
    <property type="match status" value="1"/>
</dbReference>
<dbReference type="RefSeq" id="WP_058304778.1">
    <property type="nucleotide sequence ID" value="NZ_CABKVG010000004.1"/>
</dbReference>
<proteinExistence type="predicted"/>
<name>A0ABY4E5Z5_9NEIS</name>
<dbReference type="Gene3D" id="3.30.750.24">
    <property type="entry name" value="STAS domain"/>
    <property type="match status" value="1"/>
</dbReference>
<dbReference type="InterPro" id="IPR036513">
    <property type="entry name" value="STAS_dom_sf"/>
</dbReference>
<evidence type="ECO:0000313" key="2">
    <source>
        <dbReference type="EMBL" id="UOO91208.1"/>
    </source>
</evidence>